<dbReference type="Pfam" id="PF00172">
    <property type="entry name" value="Zn_clus"/>
    <property type="match status" value="1"/>
</dbReference>
<comment type="subcellular location">
    <subcellularLocation>
        <location evidence="1">Nucleus</location>
    </subcellularLocation>
</comment>
<feature type="compositionally biased region" description="Low complexity" evidence="6">
    <location>
        <begin position="620"/>
        <end position="634"/>
    </location>
</feature>
<dbReference type="SMART" id="SM00066">
    <property type="entry name" value="GAL4"/>
    <property type="match status" value="1"/>
</dbReference>
<dbReference type="OrthoDB" id="4151048at2759"/>
<dbReference type="PANTHER" id="PTHR47338">
    <property type="entry name" value="ZN(II)2CYS6 TRANSCRIPTION FACTOR (EUROFUNG)-RELATED"/>
    <property type="match status" value="1"/>
</dbReference>
<evidence type="ECO:0000313" key="8">
    <source>
        <dbReference type="EMBL" id="KAG5180045.1"/>
    </source>
</evidence>
<evidence type="ECO:0000256" key="3">
    <source>
        <dbReference type="ARBA" id="ARBA00023015"/>
    </source>
</evidence>
<dbReference type="CDD" id="cd12148">
    <property type="entry name" value="fungal_TF_MHR"/>
    <property type="match status" value="1"/>
</dbReference>
<dbReference type="SUPFAM" id="SSF57701">
    <property type="entry name" value="Zn2/Cys6 DNA-binding domain"/>
    <property type="match status" value="1"/>
</dbReference>
<dbReference type="GO" id="GO:0005634">
    <property type="term" value="C:nucleus"/>
    <property type="evidence" value="ECO:0007669"/>
    <property type="project" value="UniProtKB-SubCell"/>
</dbReference>
<dbReference type="Gene3D" id="4.10.240.10">
    <property type="entry name" value="Zn(2)-C6 fungal-type DNA-binding domain"/>
    <property type="match status" value="1"/>
</dbReference>
<feature type="region of interest" description="Disordered" evidence="6">
    <location>
        <begin position="614"/>
        <end position="677"/>
    </location>
</feature>
<proteinExistence type="predicted"/>
<dbReference type="GO" id="GO:0000981">
    <property type="term" value="F:DNA-binding transcription factor activity, RNA polymerase II-specific"/>
    <property type="evidence" value="ECO:0007669"/>
    <property type="project" value="InterPro"/>
</dbReference>
<sequence length="746" mass="78510">MSFPREPVAVGQSSTDVLPTFQPDLVMIGSSSMSQDRGSSSQSQSQSDSSDEEHQHTAGGPKVKRRRKRQVGTAGEGRGEWNLRTTCDGCTVSKVRCNGKKPCARCERRNEECVYSEKRRQKPAGAPRVPVVVTVPPIGAVGGESTKYADRRPSSEDGAPAVTVSAPYPSVHINGAAHGQIPAVAGTPSPQTVPSQQSAAAVVLSADEQRFLSAFLSTINSFMRVASAATLREAMLPAPLLDVTALAMGQTAPREREISRFHACKAVLLGSVALGAMYCGEAAAGARYMEEARAHLRDCFDAVIPETAACYLLLVLYHVHVLDSARMFRYMGFAQQSFAELSLQVQAANCEISAAIALLSALLHVSCDSAISLDPVADAASAFPRGKQRSASAGGPCGAGGGPCGLGAACSGGACCGKGGGGSTLDDYSTGSNSRVLTILARALVHIDNTSRGETDGQSEEAMLEALCEADQLVSRALARSQTGAPDAPPPPSDLAILAVKVMAGYFRLQTGGLSKADMLSQVAAPCLDAVRRTPMLLNFPMGWHLARCVRTMLMQHGDATELQHGDATELQHGDATELQAIMEPYEARLPFANKCCQSARVIYDRFFNFNWGRAPPPQQQQQRGSGSASPQQRISTVSDHGTTSSSASTNTSSGSSFMSGSSAGGPPWDSLASAPPPPMDFMFRQGSFDMMRLAVPTLTPISLQQQGGGFDAAQRGLDVGTGVPDMEALMGSEAYNSLDMLPQLV</sequence>
<dbReference type="InterPro" id="IPR036864">
    <property type="entry name" value="Zn2-C6_fun-type_DNA-bd_sf"/>
</dbReference>
<dbReference type="Proteomes" id="UP000664859">
    <property type="component" value="Unassembled WGS sequence"/>
</dbReference>
<feature type="region of interest" description="Disordered" evidence="6">
    <location>
        <begin position="1"/>
        <end position="80"/>
    </location>
</feature>
<dbReference type="PROSITE" id="PS50048">
    <property type="entry name" value="ZN2_CY6_FUNGAL_2"/>
    <property type="match status" value="1"/>
</dbReference>
<feature type="compositionally biased region" description="Low complexity" evidence="6">
    <location>
        <begin position="30"/>
        <end position="48"/>
    </location>
</feature>
<comment type="caution">
    <text evidence="8">The sequence shown here is derived from an EMBL/GenBank/DDBJ whole genome shotgun (WGS) entry which is preliminary data.</text>
</comment>
<keyword evidence="2" id="KW-0479">Metal-binding</keyword>
<keyword evidence="3" id="KW-0805">Transcription regulation</keyword>
<dbReference type="EMBL" id="JAFCMP010000423">
    <property type="protein sequence ID" value="KAG5180045.1"/>
    <property type="molecule type" value="Genomic_DNA"/>
</dbReference>
<feature type="compositionally biased region" description="Low complexity" evidence="6">
    <location>
        <begin position="642"/>
        <end position="666"/>
    </location>
</feature>
<dbReference type="GO" id="GO:0008270">
    <property type="term" value="F:zinc ion binding"/>
    <property type="evidence" value="ECO:0007669"/>
    <property type="project" value="InterPro"/>
</dbReference>
<organism evidence="8 9">
    <name type="scientific">Tribonema minus</name>
    <dbReference type="NCBI Taxonomy" id="303371"/>
    <lineage>
        <taxon>Eukaryota</taxon>
        <taxon>Sar</taxon>
        <taxon>Stramenopiles</taxon>
        <taxon>Ochrophyta</taxon>
        <taxon>PX clade</taxon>
        <taxon>Xanthophyceae</taxon>
        <taxon>Tribonematales</taxon>
        <taxon>Tribonemataceae</taxon>
        <taxon>Tribonema</taxon>
    </lineage>
</organism>
<protein>
    <recommendedName>
        <fullName evidence="7">Zn(2)-C6 fungal-type domain-containing protein</fullName>
    </recommendedName>
</protein>
<evidence type="ECO:0000259" key="7">
    <source>
        <dbReference type="PROSITE" id="PS50048"/>
    </source>
</evidence>
<evidence type="ECO:0000256" key="5">
    <source>
        <dbReference type="ARBA" id="ARBA00023242"/>
    </source>
</evidence>
<evidence type="ECO:0000256" key="1">
    <source>
        <dbReference type="ARBA" id="ARBA00004123"/>
    </source>
</evidence>
<keyword evidence="5" id="KW-0539">Nucleus</keyword>
<evidence type="ECO:0000256" key="2">
    <source>
        <dbReference type="ARBA" id="ARBA00022723"/>
    </source>
</evidence>
<gene>
    <name evidence="8" type="ORF">JKP88DRAFT_325261</name>
</gene>
<reference evidence="8" key="1">
    <citation type="submission" date="2021-02" db="EMBL/GenBank/DDBJ databases">
        <title>First Annotated Genome of the Yellow-green Alga Tribonema minus.</title>
        <authorList>
            <person name="Mahan K.M."/>
        </authorList>
    </citation>
    <scope>NUCLEOTIDE SEQUENCE</scope>
    <source>
        <strain evidence="8">UTEX B ZZ1240</strain>
    </source>
</reference>
<evidence type="ECO:0000256" key="6">
    <source>
        <dbReference type="SAM" id="MobiDB-lite"/>
    </source>
</evidence>
<dbReference type="PROSITE" id="PS00463">
    <property type="entry name" value="ZN2_CY6_FUNGAL_1"/>
    <property type="match status" value="1"/>
</dbReference>
<evidence type="ECO:0000313" key="9">
    <source>
        <dbReference type="Proteomes" id="UP000664859"/>
    </source>
</evidence>
<dbReference type="AlphaFoldDB" id="A0A835YRF7"/>
<evidence type="ECO:0000256" key="4">
    <source>
        <dbReference type="ARBA" id="ARBA00023163"/>
    </source>
</evidence>
<keyword evidence="9" id="KW-1185">Reference proteome</keyword>
<dbReference type="InterPro" id="IPR001138">
    <property type="entry name" value="Zn2Cys6_DnaBD"/>
</dbReference>
<accession>A0A835YRF7</accession>
<dbReference type="CDD" id="cd00067">
    <property type="entry name" value="GAL4"/>
    <property type="match status" value="1"/>
</dbReference>
<dbReference type="InterPro" id="IPR050815">
    <property type="entry name" value="TF_fung"/>
</dbReference>
<dbReference type="PANTHER" id="PTHR47338:SF20">
    <property type="entry name" value="ZN(II)2CYS6 TRANSCRIPTION FACTOR (EUROFUNG)"/>
    <property type="match status" value="1"/>
</dbReference>
<feature type="domain" description="Zn(2)-C6 fungal-type" evidence="7">
    <location>
        <begin position="86"/>
        <end position="115"/>
    </location>
</feature>
<name>A0A835YRF7_9STRA</name>
<keyword evidence="4" id="KW-0804">Transcription</keyword>